<evidence type="ECO:0000313" key="2">
    <source>
        <dbReference type="Proteomes" id="UP000801492"/>
    </source>
</evidence>
<accession>A0A8K0CKI5</accession>
<name>A0A8K0CKI5_IGNLU</name>
<evidence type="ECO:0000313" key="1">
    <source>
        <dbReference type="EMBL" id="KAF2886907.1"/>
    </source>
</evidence>
<organism evidence="1 2">
    <name type="scientific">Ignelater luminosus</name>
    <name type="common">Cucubano</name>
    <name type="synonym">Pyrophorus luminosus</name>
    <dbReference type="NCBI Taxonomy" id="2038154"/>
    <lineage>
        <taxon>Eukaryota</taxon>
        <taxon>Metazoa</taxon>
        <taxon>Ecdysozoa</taxon>
        <taxon>Arthropoda</taxon>
        <taxon>Hexapoda</taxon>
        <taxon>Insecta</taxon>
        <taxon>Pterygota</taxon>
        <taxon>Neoptera</taxon>
        <taxon>Endopterygota</taxon>
        <taxon>Coleoptera</taxon>
        <taxon>Polyphaga</taxon>
        <taxon>Elateriformia</taxon>
        <taxon>Elateroidea</taxon>
        <taxon>Elateridae</taxon>
        <taxon>Agrypninae</taxon>
        <taxon>Pyrophorini</taxon>
        <taxon>Ignelater</taxon>
    </lineage>
</organism>
<sequence>MKREWEKEIEGKELPKLETFVDFLISKCRLLENMNYGNKFSKQSSRYCDRQERAYVHVTTNKPNCAFCKDTHFIYSCQGFLEFAPRARYDEIKRTKHVQIALNPDISIANANQLLAENAEVSPQPLASRQFYA</sequence>
<keyword evidence="2" id="KW-1185">Reference proteome</keyword>
<comment type="caution">
    <text evidence="1">The sequence shown here is derived from an EMBL/GenBank/DDBJ whole genome shotgun (WGS) entry which is preliminary data.</text>
</comment>
<dbReference type="Proteomes" id="UP000801492">
    <property type="component" value="Unassembled WGS sequence"/>
</dbReference>
<gene>
    <name evidence="1" type="ORF">ILUMI_19265</name>
</gene>
<dbReference type="AlphaFoldDB" id="A0A8K0CKI5"/>
<protein>
    <submittedName>
        <fullName evidence="1">Uncharacterized protein</fullName>
    </submittedName>
</protein>
<dbReference type="EMBL" id="VTPC01086002">
    <property type="protein sequence ID" value="KAF2886907.1"/>
    <property type="molecule type" value="Genomic_DNA"/>
</dbReference>
<reference evidence="1" key="1">
    <citation type="submission" date="2019-08" db="EMBL/GenBank/DDBJ databases">
        <title>The genome of the North American firefly Photinus pyralis.</title>
        <authorList>
            <consortium name="Photinus pyralis genome working group"/>
            <person name="Fallon T.R."/>
            <person name="Sander Lower S.E."/>
            <person name="Weng J.-K."/>
        </authorList>
    </citation>
    <scope>NUCLEOTIDE SEQUENCE</scope>
    <source>
        <strain evidence="1">TRF0915ILg1</strain>
        <tissue evidence="1">Whole body</tissue>
    </source>
</reference>
<proteinExistence type="predicted"/>